<dbReference type="Proteomes" id="UP000675880">
    <property type="component" value="Unassembled WGS sequence"/>
</dbReference>
<dbReference type="SUPFAM" id="SSF47781">
    <property type="entry name" value="RuvA domain 2-like"/>
    <property type="match status" value="2"/>
</dbReference>
<dbReference type="Pfam" id="PF09371">
    <property type="entry name" value="Tex_N"/>
    <property type="match status" value="1"/>
</dbReference>
<dbReference type="InterPro" id="IPR018974">
    <property type="entry name" value="Tex-like_N"/>
</dbReference>
<evidence type="ECO:0000313" key="4">
    <source>
        <dbReference type="Proteomes" id="UP000675880"/>
    </source>
</evidence>
<name>A0ABM8S2G8_9BACT</name>
<dbReference type="Pfam" id="PF22706">
    <property type="entry name" value="Tex_central_region"/>
    <property type="match status" value="1"/>
</dbReference>
<dbReference type="InterPro" id="IPR012340">
    <property type="entry name" value="NA-bd_OB-fold"/>
</dbReference>
<dbReference type="Pfam" id="PF12836">
    <property type="entry name" value="HHH_3"/>
    <property type="match status" value="1"/>
</dbReference>
<dbReference type="InterPro" id="IPR055179">
    <property type="entry name" value="Tex-like_central_region"/>
</dbReference>
<dbReference type="Pfam" id="PF17674">
    <property type="entry name" value="HHH_9"/>
    <property type="match status" value="1"/>
</dbReference>
<dbReference type="SMART" id="SM00316">
    <property type="entry name" value="S1"/>
    <property type="match status" value="1"/>
</dbReference>
<feature type="region of interest" description="Disordered" evidence="1">
    <location>
        <begin position="742"/>
        <end position="783"/>
    </location>
</feature>
<dbReference type="Gene3D" id="1.10.10.650">
    <property type="entry name" value="RuvA domain 2-like"/>
    <property type="match status" value="1"/>
</dbReference>
<dbReference type="Pfam" id="PF00575">
    <property type="entry name" value="S1"/>
    <property type="match status" value="1"/>
</dbReference>
<protein>
    <submittedName>
        <fullName evidence="3">RNA-binding protein YhgF</fullName>
    </submittedName>
</protein>
<evidence type="ECO:0000256" key="1">
    <source>
        <dbReference type="SAM" id="MobiDB-lite"/>
    </source>
</evidence>
<evidence type="ECO:0000313" key="3">
    <source>
        <dbReference type="EMBL" id="CAE6785125.1"/>
    </source>
</evidence>
<dbReference type="EMBL" id="CAJNBJ010000018">
    <property type="protein sequence ID" value="CAE6785125.1"/>
    <property type="molecule type" value="Genomic_DNA"/>
</dbReference>
<keyword evidence="4" id="KW-1185">Reference proteome</keyword>
<dbReference type="RefSeq" id="WP_213043669.1">
    <property type="nucleotide sequence ID" value="NZ_CAJNBJ010000018.1"/>
</dbReference>
<reference evidence="3 4" key="1">
    <citation type="submission" date="2021-02" db="EMBL/GenBank/DDBJ databases">
        <authorList>
            <person name="Han P."/>
        </authorList>
    </citation>
    <scope>NUCLEOTIDE SEQUENCE [LARGE SCALE GENOMIC DNA]</scope>
    <source>
        <strain evidence="3">Candidatus Nitrospira sp. ZN2</strain>
    </source>
</reference>
<dbReference type="InterPro" id="IPR032639">
    <property type="entry name" value="Tex_YqgF"/>
</dbReference>
<dbReference type="PANTHER" id="PTHR10724:SF10">
    <property type="entry name" value="S1 RNA-BINDING DOMAIN-CONTAINING PROTEIN 1"/>
    <property type="match status" value="1"/>
</dbReference>
<dbReference type="PANTHER" id="PTHR10724">
    <property type="entry name" value="30S RIBOSOMAL PROTEIN S1"/>
    <property type="match status" value="1"/>
</dbReference>
<sequence length="797" mass="86899">MTASTTPTISAEAQQRIVDLLAKELGVTSPQVSAAVTLLDGGATVPFIARYRKEATNNLDDTHLRTLEERLLYLRELEERRQAILASIEEQGKLTDELRRAIEQTATKQAVEDIYLPFKPKRRTKAQIAREAGLEPLANALLADPTLDPEQEAVKYVKVMAAAEGVEAVNVPDAKAALEGARDILVERFAETADLLAILRMKLWNEGIVTSTVLPGKETAEEEKFRDYYAYSETIRTIPSHRALAMFRGRTLGVLKLDLGLGETLDAQVPHPCAALIASHFGIENRGRRADKWLNDVCYWAWRVKVHLHLSTELLLQVREAAEAEAIKIFGRNLHELLLAAPAGPKAVLGLDPGIRTGCKVAVVDATGKLLETTTIYPHQPRNDWQGALAILVDLVIRHGVELISIGNGTASRETDKLAVEVIKMVAERNPEQKVAKIVVSEAGASVYSASAFAAAEFPTLDVSLRGAVSIARRLQDPLAELVKIDPKSIGVGQYQHDVNQRALARSLDATVEDCVNAVGVDVNTASAPLLARVSGLNRVLAQNIVEYRDAHGPFPNRMTIRKVPRLGEKTFEQAAGFLRINNGDNPLDRSAVHPEAYPVVERMLARLNKSIAEVMGKPTVLKDLSPADFTNETFGLPTVRDILSELEKPGRDPRPEFKTATFRDGVESLADLQPGMVLEGVVTNVAAFGAFVDIGVHQDGLVHVSALANKFVKDPHEVVKPGQIVKVKVLSVDVPRQRISLTMRMDDGAATSPQPDSRTGGPRDRRPADSSRAAAKNSQPVNAFALAMARAQQKKT</sequence>
<dbReference type="InterPro" id="IPR041692">
    <property type="entry name" value="HHH_9"/>
</dbReference>
<dbReference type="InterPro" id="IPR037027">
    <property type="entry name" value="YqgF/RNaseH-like_dom_sf"/>
</dbReference>
<dbReference type="InterPro" id="IPR012337">
    <property type="entry name" value="RNaseH-like_sf"/>
</dbReference>
<accession>A0ABM8S2G8</accession>
<dbReference type="SMART" id="SM00732">
    <property type="entry name" value="YqgFc"/>
    <property type="match status" value="1"/>
</dbReference>
<dbReference type="InterPro" id="IPR003029">
    <property type="entry name" value="S1_domain"/>
</dbReference>
<dbReference type="SUPFAM" id="SSF158832">
    <property type="entry name" value="Tex N-terminal region-like"/>
    <property type="match status" value="1"/>
</dbReference>
<dbReference type="InterPro" id="IPR023323">
    <property type="entry name" value="Tex-like_dom_sf"/>
</dbReference>
<dbReference type="Gene3D" id="1.10.3500.10">
    <property type="entry name" value="Tex N-terminal region-like"/>
    <property type="match status" value="1"/>
</dbReference>
<dbReference type="InterPro" id="IPR050437">
    <property type="entry name" value="Ribos_protein_bS1-like"/>
</dbReference>
<dbReference type="InterPro" id="IPR006641">
    <property type="entry name" value="YqgF/RNaseH-like_dom"/>
</dbReference>
<dbReference type="SUPFAM" id="SSF53098">
    <property type="entry name" value="Ribonuclease H-like"/>
    <property type="match status" value="1"/>
</dbReference>
<proteinExistence type="predicted"/>
<feature type="domain" description="S1 motif" evidence="2">
    <location>
        <begin position="676"/>
        <end position="745"/>
    </location>
</feature>
<dbReference type="InterPro" id="IPR044146">
    <property type="entry name" value="S1_Tex"/>
</dbReference>
<gene>
    <name evidence="3" type="primary">yhgF</name>
    <name evidence="3" type="ORF">NSPZN2_50070</name>
</gene>
<dbReference type="Pfam" id="PF16921">
    <property type="entry name" value="Tex_YqgF"/>
    <property type="match status" value="1"/>
</dbReference>
<dbReference type="Gene3D" id="1.10.150.310">
    <property type="entry name" value="Tex RuvX-like domain-like"/>
    <property type="match status" value="1"/>
</dbReference>
<dbReference type="Gene3D" id="3.30.420.140">
    <property type="entry name" value="YqgF/RNase H-like domain"/>
    <property type="match status" value="1"/>
</dbReference>
<comment type="caution">
    <text evidence="3">The sequence shown here is derived from an EMBL/GenBank/DDBJ whole genome shotgun (WGS) entry which is preliminary data.</text>
</comment>
<dbReference type="PROSITE" id="PS50126">
    <property type="entry name" value="S1"/>
    <property type="match status" value="1"/>
</dbReference>
<evidence type="ECO:0000259" key="2">
    <source>
        <dbReference type="PROSITE" id="PS50126"/>
    </source>
</evidence>
<dbReference type="Gene3D" id="2.40.50.140">
    <property type="entry name" value="Nucleic acid-binding proteins"/>
    <property type="match status" value="1"/>
</dbReference>
<dbReference type="SUPFAM" id="SSF50249">
    <property type="entry name" value="Nucleic acid-binding proteins"/>
    <property type="match status" value="1"/>
</dbReference>
<dbReference type="InterPro" id="IPR023319">
    <property type="entry name" value="Tex-like_HTH_dom_sf"/>
</dbReference>
<dbReference type="CDD" id="cd05685">
    <property type="entry name" value="S1_Tex"/>
    <property type="match status" value="1"/>
</dbReference>
<organism evidence="3 4">
    <name type="scientific">Nitrospira defluvii</name>
    <dbReference type="NCBI Taxonomy" id="330214"/>
    <lineage>
        <taxon>Bacteria</taxon>
        <taxon>Pseudomonadati</taxon>
        <taxon>Nitrospirota</taxon>
        <taxon>Nitrospiria</taxon>
        <taxon>Nitrospirales</taxon>
        <taxon>Nitrospiraceae</taxon>
        <taxon>Nitrospira</taxon>
    </lineage>
</organism>
<dbReference type="InterPro" id="IPR010994">
    <property type="entry name" value="RuvA_2-like"/>
</dbReference>